<dbReference type="Pfam" id="PF00078">
    <property type="entry name" value="RVT_1"/>
    <property type="match status" value="1"/>
</dbReference>
<sequence length="820" mass="94172">MHDVYKSKDVELLSGNFRLGPSKKRVTIAAYYRPCIRTDEDYLTKSKEEFAKIRKKNKRNIFIAAGDFNAPDIDWSTLTIERNQYPHRVSKCVLDIVADTDMEQVVNFPTRQKATLDIILTTHPSFTMRCKPLPPVGKSDHDVVLYDTTLIPSRPRPTKRKIYLWHKADSNGIKEDLRHLSKEMETNTAETATIDRFWSYFKERVQAIIEKRIPTKTNSRRSSNPWINTSIRRAIRRKQRAHKKARRTGKKRDVDRYKRLQAAVRFEIKRANSTYLEEVISADYATNPKKFWAHVKARGQESVGVAPLKNQDGFLKSDNISKAEILQSQFQSVFTTEDLSSIPNKGTSKHPALDSIKVSEAGVRKLLLNLRTNKATGPDAIPAFILKTGAEELTPLLTKMFQRSLDEGAVPQDWKDALVVPIFKKGDRHQAANYRPVSLTSITCKLLEHIIHSNIMNHLDTHKILTEAQHGFRKFRSCETQLIETVHDIAKNLASEDQVDAILLDFSKAFDKVPHQRLFHKLDHYGVRNNTLKWICSFLTGRTQQVVLEGVHSSAGPVTSGVPQEDLNALQNWEQKWQMEFNPSKCNIIRILPSKNKPPILSTYHLHGQTLETTKESKYLGVTITENLSWTNHIKNVTAKGNRTVGFLRRNFKECTMKVKSATYTTMVRPTLEYASTVWDPHQENDKQALEMVQRRAARYAHNNYFEKTPGVVTNMLNNLGWETLENRRENNRLMMLYKIKHKMVGIDEKNYLHSSDARTRGDGLRQQQDFHKAICNTFFPRTISNWNHLPTTTTSAPSLESFRSRLRGSSPLQPPVGNP</sequence>
<evidence type="ECO:0000259" key="1">
    <source>
        <dbReference type="Pfam" id="PF00078"/>
    </source>
</evidence>
<dbReference type="InterPro" id="IPR036691">
    <property type="entry name" value="Endo/exonu/phosph_ase_sf"/>
</dbReference>
<proteinExistence type="predicted"/>
<dbReference type="SUPFAM" id="SSF56219">
    <property type="entry name" value="DNase I-like"/>
    <property type="match status" value="1"/>
</dbReference>
<dbReference type="GO" id="GO:0007508">
    <property type="term" value="P:larval heart development"/>
    <property type="evidence" value="ECO:0007669"/>
    <property type="project" value="TreeGrafter"/>
</dbReference>
<feature type="domain" description="Reverse transcriptase" evidence="1">
    <location>
        <begin position="424"/>
        <end position="564"/>
    </location>
</feature>
<evidence type="ECO:0000259" key="2">
    <source>
        <dbReference type="Pfam" id="PF14529"/>
    </source>
</evidence>
<dbReference type="InterPro" id="IPR005135">
    <property type="entry name" value="Endo/exonuclease/phosphatase"/>
</dbReference>
<dbReference type="PANTHER" id="PTHR33395:SF22">
    <property type="entry name" value="REVERSE TRANSCRIPTASE DOMAIN-CONTAINING PROTEIN"/>
    <property type="match status" value="1"/>
</dbReference>
<name>A0AAN9GLH0_9CAEN</name>
<dbReference type="InterPro" id="IPR043502">
    <property type="entry name" value="DNA/RNA_pol_sf"/>
</dbReference>
<dbReference type="Proteomes" id="UP001374579">
    <property type="component" value="Unassembled WGS sequence"/>
</dbReference>
<evidence type="ECO:0008006" key="5">
    <source>
        <dbReference type="Google" id="ProtNLM"/>
    </source>
</evidence>
<dbReference type="GO" id="GO:0061343">
    <property type="term" value="P:cell adhesion involved in heart morphogenesis"/>
    <property type="evidence" value="ECO:0007669"/>
    <property type="project" value="TreeGrafter"/>
</dbReference>
<dbReference type="Gene3D" id="3.60.10.10">
    <property type="entry name" value="Endonuclease/exonuclease/phosphatase"/>
    <property type="match status" value="1"/>
</dbReference>
<dbReference type="InterPro" id="IPR000477">
    <property type="entry name" value="RT_dom"/>
</dbReference>
<dbReference type="AlphaFoldDB" id="A0AAN9GLH0"/>
<accession>A0AAN9GLH0</accession>
<evidence type="ECO:0000313" key="4">
    <source>
        <dbReference type="Proteomes" id="UP001374579"/>
    </source>
</evidence>
<dbReference type="CDD" id="cd01650">
    <property type="entry name" value="RT_nLTR_like"/>
    <property type="match status" value="1"/>
</dbReference>
<dbReference type="GO" id="GO:0003824">
    <property type="term" value="F:catalytic activity"/>
    <property type="evidence" value="ECO:0007669"/>
    <property type="project" value="InterPro"/>
</dbReference>
<evidence type="ECO:0000313" key="3">
    <source>
        <dbReference type="EMBL" id="KAK7113073.1"/>
    </source>
</evidence>
<reference evidence="3 4" key="1">
    <citation type="submission" date="2024-02" db="EMBL/GenBank/DDBJ databases">
        <title>Chromosome-scale genome assembly of the rough periwinkle Littorina saxatilis.</title>
        <authorList>
            <person name="De Jode A."/>
            <person name="Faria R."/>
            <person name="Formenti G."/>
            <person name="Sims Y."/>
            <person name="Smith T.P."/>
            <person name="Tracey A."/>
            <person name="Wood J.M.D."/>
            <person name="Zagrodzka Z.B."/>
            <person name="Johannesson K."/>
            <person name="Butlin R.K."/>
            <person name="Leder E.H."/>
        </authorList>
    </citation>
    <scope>NUCLEOTIDE SEQUENCE [LARGE SCALE GENOMIC DNA]</scope>
    <source>
        <strain evidence="3">Snail1</strain>
        <tissue evidence="3">Muscle</tissue>
    </source>
</reference>
<dbReference type="PANTHER" id="PTHR33395">
    <property type="entry name" value="TRANSCRIPTASE, PUTATIVE-RELATED-RELATED"/>
    <property type="match status" value="1"/>
</dbReference>
<keyword evidence="4" id="KW-1185">Reference proteome</keyword>
<gene>
    <name evidence="3" type="ORF">V1264_012431</name>
</gene>
<organism evidence="3 4">
    <name type="scientific">Littorina saxatilis</name>
    <dbReference type="NCBI Taxonomy" id="31220"/>
    <lineage>
        <taxon>Eukaryota</taxon>
        <taxon>Metazoa</taxon>
        <taxon>Spiralia</taxon>
        <taxon>Lophotrochozoa</taxon>
        <taxon>Mollusca</taxon>
        <taxon>Gastropoda</taxon>
        <taxon>Caenogastropoda</taxon>
        <taxon>Littorinimorpha</taxon>
        <taxon>Littorinoidea</taxon>
        <taxon>Littorinidae</taxon>
        <taxon>Littorina</taxon>
    </lineage>
</organism>
<dbReference type="Pfam" id="PF14529">
    <property type="entry name" value="Exo_endo_phos_2"/>
    <property type="match status" value="1"/>
</dbReference>
<feature type="domain" description="Endonuclease/exonuclease/phosphatase" evidence="2">
    <location>
        <begin position="28"/>
        <end position="144"/>
    </location>
</feature>
<dbReference type="EMBL" id="JBAMIC010000002">
    <property type="protein sequence ID" value="KAK7113073.1"/>
    <property type="molecule type" value="Genomic_DNA"/>
</dbReference>
<dbReference type="GO" id="GO:0031012">
    <property type="term" value="C:extracellular matrix"/>
    <property type="evidence" value="ECO:0007669"/>
    <property type="project" value="TreeGrafter"/>
</dbReference>
<dbReference type="SUPFAM" id="SSF56672">
    <property type="entry name" value="DNA/RNA polymerases"/>
    <property type="match status" value="1"/>
</dbReference>
<protein>
    <recommendedName>
        <fullName evidence="5">Reverse transcriptase domain-containing protein</fullName>
    </recommendedName>
</protein>
<comment type="caution">
    <text evidence="3">The sequence shown here is derived from an EMBL/GenBank/DDBJ whole genome shotgun (WGS) entry which is preliminary data.</text>
</comment>